<reference evidence="2" key="1">
    <citation type="journal article" date="2019" name="Int. J. Syst. Evol. Microbiol.">
        <title>The Global Catalogue of Microorganisms (GCM) 10K type strain sequencing project: providing services to taxonomists for standard genome sequencing and annotation.</title>
        <authorList>
            <consortium name="The Broad Institute Genomics Platform"/>
            <consortium name="The Broad Institute Genome Sequencing Center for Infectious Disease"/>
            <person name="Wu L."/>
            <person name="Ma J."/>
        </authorList>
    </citation>
    <scope>NUCLEOTIDE SEQUENCE [LARGE SCALE GENOMIC DNA]</scope>
    <source>
        <strain evidence="2">JCM 31037</strain>
    </source>
</reference>
<dbReference type="Proteomes" id="UP001597260">
    <property type="component" value="Unassembled WGS sequence"/>
</dbReference>
<sequence>MPDTRTLALSFEVTGPPPVKTEALSLFAAGHRQANRVRTLLEAACLAAQHSGWTPLTGPVELDVTLRRPPGQRTADASTVLGGVCAVLQEKRRVASTGMTHLGVLVDVALYIDDRQLHRISYREEPAEDTSYLVRVSAIPTTD</sequence>
<accession>A0ABW3YFL0</accession>
<proteinExistence type="predicted"/>
<protein>
    <submittedName>
        <fullName evidence="1">Uncharacterized protein</fullName>
    </submittedName>
</protein>
<dbReference type="RefSeq" id="WP_377572443.1">
    <property type="nucleotide sequence ID" value="NZ_JBHTMP010000030.1"/>
</dbReference>
<organism evidence="1 2">
    <name type="scientific">Micromonospora sonneratiae</name>
    <dbReference type="NCBI Taxonomy" id="1184706"/>
    <lineage>
        <taxon>Bacteria</taxon>
        <taxon>Bacillati</taxon>
        <taxon>Actinomycetota</taxon>
        <taxon>Actinomycetes</taxon>
        <taxon>Micromonosporales</taxon>
        <taxon>Micromonosporaceae</taxon>
        <taxon>Micromonospora</taxon>
    </lineage>
</organism>
<keyword evidence="2" id="KW-1185">Reference proteome</keyword>
<gene>
    <name evidence="1" type="ORF">ACFQ4H_19585</name>
</gene>
<name>A0ABW3YFL0_9ACTN</name>
<dbReference type="EMBL" id="JBHTMP010000030">
    <property type="protein sequence ID" value="MFD1323292.1"/>
    <property type="molecule type" value="Genomic_DNA"/>
</dbReference>
<evidence type="ECO:0000313" key="1">
    <source>
        <dbReference type="EMBL" id="MFD1323292.1"/>
    </source>
</evidence>
<evidence type="ECO:0000313" key="2">
    <source>
        <dbReference type="Proteomes" id="UP001597260"/>
    </source>
</evidence>
<comment type="caution">
    <text evidence="1">The sequence shown here is derived from an EMBL/GenBank/DDBJ whole genome shotgun (WGS) entry which is preliminary data.</text>
</comment>